<accession>A0A4Q7VHZ9</accession>
<organism evidence="2 3">
    <name type="scientific">Ancylomarina subtilis</name>
    <dbReference type="NCBI Taxonomy" id="1639035"/>
    <lineage>
        <taxon>Bacteria</taxon>
        <taxon>Pseudomonadati</taxon>
        <taxon>Bacteroidota</taxon>
        <taxon>Bacteroidia</taxon>
        <taxon>Marinilabiliales</taxon>
        <taxon>Marinifilaceae</taxon>
        <taxon>Ancylomarina</taxon>
    </lineage>
</organism>
<sequence>MNQPNPSAAFLPLILIFLVIAIAVYKLAKEKGKNVALWTMLACIPIVNIISVIYIVGATNSRLEAKIDRLLKELDREE</sequence>
<protein>
    <submittedName>
        <fullName evidence="2">Uncharacterized protein</fullName>
    </submittedName>
</protein>
<comment type="caution">
    <text evidence="2">The sequence shown here is derived from an EMBL/GenBank/DDBJ whole genome shotgun (WGS) entry which is preliminary data.</text>
</comment>
<dbReference type="RefSeq" id="WP_130305682.1">
    <property type="nucleotide sequence ID" value="NZ_SHKN01000001.1"/>
</dbReference>
<evidence type="ECO:0000313" key="3">
    <source>
        <dbReference type="Proteomes" id="UP000293562"/>
    </source>
</evidence>
<dbReference type="EMBL" id="SHKN01000001">
    <property type="protein sequence ID" value="RZT95746.1"/>
    <property type="molecule type" value="Genomic_DNA"/>
</dbReference>
<keyword evidence="3" id="KW-1185">Reference proteome</keyword>
<dbReference type="Proteomes" id="UP000293562">
    <property type="component" value="Unassembled WGS sequence"/>
</dbReference>
<evidence type="ECO:0000256" key="1">
    <source>
        <dbReference type="SAM" id="Phobius"/>
    </source>
</evidence>
<feature type="transmembrane region" description="Helical" evidence="1">
    <location>
        <begin position="35"/>
        <end position="56"/>
    </location>
</feature>
<reference evidence="2 3" key="1">
    <citation type="submission" date="2019-02" db="EMBL/GenBank/DDBJ databases">
        <title>Genomic Encyclopedia of Type Strains, Phase IV (KMG-IV): sequencing the most valuable type-strain genomes for metagenomic binning, comparative biology and taxonomic classification.</title>
        <authorList>
            <person name="Goeker M."/>
        </authorList>
    </citation>
    <scope>NUCLEOTIDE SEQUENCE [LARGE SCALE GENOMIC DNA]</scope>
    <source>
        <strain evidence="2 3">DSM 28825</strain>
    </source>
</reference>
<gene>
    <name evidence="2" type="ORF">EV201_0371</name>
</gene>
<feature type="transmembrane region" description="Helical" evidence="1">
    <location>
        <begin position="6"/>
        <end position="28"/>
    </location>
</feature>
<dbReference type="AlphaFoldDB" id="A0A4Q7VHZ9"/>
<keyword evidence="1" id="KW-0472">Membrane</keyword>
<evidence type="ECO:0000313" key="2">
    <source>
        <dbReference type="EMBL" id="RZT95746.1"/>
    </source>
</evidence>
<proteinExistence type="predicted"/>
<keyword evidence="1" id="KW-0812">Transmembrane</keyword>
<name>A0A4Q7VHZ9_9BACT</name>
<keyword evidence="1" id="KW-1133">Transmembrane helix</keyword>